<organism evidence="2 3">
    <name type="scientific">Canna indica</name>
    <name type="common">Indian-shot</name>
    <dbReference type="NCBI Taxonomy" id="4628"/>
    <lineage>
        <taxon>Eukaryota</taxon>
        <taxon>Viridiplantae</taxon>
        <taxon>Streptophyta</taxon>
        <taxon>Embryophyta</taxon>
        <taxon>Tracheophyta</taxon>
        <taxon>Spermatophyta</taxon>
        <taxon>Magnoliopsida</taxon>
        <taxon>Liliopsida</taxon>
        <taxon>Zingiberales</taxon>
        <taxon>Cannaceae</taxon>
        <taxon>Canna</taxon>
    </lineage>
</organism>
<dbReference type="EMBL" id="CP136894">
    <property type="protein sequence ID" value="WOL07458.1"/>
    <property type="molecule type" value="Genomic_DNA"/>
</dbReference>
<name>A0AAQ3KET8_9LILI</name>
<keyword evidence="3" id="KW-1185">Reference proteome</keyword>
<feature type="domain" description="DUF936" evidence="1">
    <location>
        <begin position="53"/>
        <end position="140"/>
    </location>
</feature>
<dbReference type="InterPro" id="IPR010341">
    <property type="entry name" value="DUF936_pln"/>
</dbReference>
<dbReference type="Pfam" id="PF06075">
    <property type="entry name" value="DUF936"/>
    <property type="match status" value="1"/>
</dbReference>
<reference evidence="2 3" key="1">
    <citation type="submission" date="2023-10" db="EMBL/GenBank/DDBJ databases">
        <title>Chromosome-scale genome assembly provides insights into flower coloration mechanisms of Canna indica.</title>
        <authorList>
            <person name="Li C."/>
        </authorList>
    </citation>
    <scope>NUCLEOTIDE SEQUENCE [LARGE SCALE GENOMIC DNA]</scope>
    <source>
        <tissue evidence="2">Flower</tissue>
    </source>
</reference>
<evidence type="ECO:0000259" key="1">
    <source>
        <dbReference type="Pfam" id="PF06075"/>
    </source>
</evidence>
<dbReference type="InterPro" id="IPR048297">
    <property type="entry name" value="DUF936_dom_pln"/>
</dbReference>
<dbReference type="Proteomes" id="UP001327560">
    <property type="component" value="Chromosome 5"/>
</dbReference>
<protein>
    <recommendedName>
        <fullName evidence="1">DUF936 domain-containing protein</fullName>
    </recommendedName>
</protein>
<accession>A0AAQ3KET8</accession>
<dbReference type="AlphaFoldDB" id="A0AAQ3KET8"/>
<dbReference type="PANTHER" id="PTHR31928">
    <property type="entry name" value="EXPRESSED PROTEIN"/>
    <property type="match status" value="1"/>
</dbReference>
<evidence type="ECO:0000313" key="3">
    <source>
        <dbReference type="Proteomes" id="UP001327560"/>
    </source>
</evidence>
<gene>
    <name evidence="2" type="ORF">Cni_G16199</name>
</gene>
<sequence length="184" mass="20409">MVFAPYFFLQLTPTNSTRPNTFSPLYFFHSRPNISPRPNPLSQQSSPSDPLPAILSPCPNLDEKDLWPKRDFYIKVSDSSHSIYVTLPLDQDDLLLGNKLQLGQFIHVDRLEPASPVLVLMGAKPLPGRHPHVGTPKPIVRVKGSGGKLVSASSIPKRGSWEENSIGVVKPMALDFGEKMPMRD</sequence>
<dbReference type="PANTHER" id="PTHR31928:SF6">
    <property type="entry name" value="DUF936 DOMAIN-CONTAINING PROTEIN"/>
    <property type="match status" value="1"/>
</dbReference>
<evidence type="ECO:0000313" key="2">
    <source>
        <dbReference type="EMBL" id="WOL07458.1"/>
    </source>
</evidence>
<proteinExistence type="predicted"/>